<dbReference type="SUPFAM" id="SSF53474">
    <property type="entry name" value="alpha/beta-Hydrolases"/>
    <property type="match status" value="1"/>
</dbReference>
<gene>
    <name evidence="2" type="ORF">BCR35DRAFT_309094</name>
</gene>
<evidence type="ECO:0000313" key="3">
    <source>
        <dbReference type="Proteomes" id="UP000193467"/>
    </source>
</evidence>
<dbReference type="AlphaFoldDB" id="A0A1Y2DPH0"/>
<name>A0A1Y2DPH0_9BASI</name>
<dbReference type="OrthoDB" id="19657at2759"/>
<dbReference type="GO" id="GO:0016020">
    <property type="term" value="C:membrane"/>
    <property type="evidence" value="ECO:0007669"/>
    <property type="project" value="TreeGrafter"/>
</dbReference>
<dbReference type="GO" id="GO:0016787">
    <property type="term" value="F:hydrolase activity"/>
    <property type="evidence" value="ECO:0007669"/>
    <property type="project" value="UniProtKB-KW"/>
</dbReference>
<feature type="domain" description="AB hydrolase-1" evidence="1">
    <location>
        <begin position="48"/>
        <end position="188"/>
    </location>
</feature>
<dbReference type="InterPro" id="IPR029058">
    <property type="entry name" value="AB_hydrolase_fold"/>
</dbReference>
<proteinExistence type="predicted"/>
<evidence type="ECO:0000259" key="1">
    <source>
        <dbReference type="Pfam" id="PF00561"/>
    </source>
</evidence>
<dbReference type="PANTHER" id="PTHR43798">
    <property type="entry name" value="MONOACYLGLYCEROL LIPASE"/>
    <property type="match status" value="1"/>
</dbReference>
<dbReference type="InterPro" id="IPR000073">
    <property type="entry name" value="AB_hydrolase_1"/>
</dbReference>
<dbReference type="Gene3D" id="3.40.50.1820">
    <property type="entry name" value="alpha/beta hydrolase"/>
    <property type="match status" value="1"/>
</dbReference>
<dbReference type="Proteomes" id="UP000193467">
    <property type="component" value="Unassembled WGS sequence"/>
</dbReference>
<organism evidence="2 3">
    <name type="scientific">Leucosporidium creatinivorum</name>
    <dbReference type="NCBI Taxonomy" id="106004"/>
    <lineage>
        <taxon>Eukaryota</taxon>
        <taxon>Fungi</taxon>
        <taxon>Dikarya</taxon>
        <taxon>Basidiomycota</taxon>
        <taxon>Pucciniomycotina</taxon>
        <taxon>Microbotryomycetes</taxon>
        <taxon>Leucosporidiales</taxon>
        <taxon>Leucosporidium</taxon>
    </lineage>
</organism>
<dbReference type="InParanoid" id="A0A1Y2DPH0"/>
<sequence length="347" mass="37645">MSTSQDKTVSLSFNLHERDSSFPSSLQSYTIAYSVYTPVEAPPSSSLPVLVFCHPFNNSRHYWKPQIEDPLLSSFTKIAIDAPGFAHSRTQPAGSPWSFDLAAAGVLAILDQEIGEKELPRAVIIGDSMGGAHTGLRAALRDEERRKDVKKARIAGVVACGTAAEEESADFVADYTKDAEAFADKCASCTSPEEVSAQIDAFAASMAAAGYTDSTEEPFASAREHGIKVIADSLKLCLANEDGILEGKKAGESMKLNYGILNHRKGLIPELAVRPSPLGDIQVLVVHGTDDAAYPFERKYHERTATAVGENNAETYIVEDGPHFVTASHFEELDKKIVEWIARKVQK</sequence>
<reference evidence="2 3" key="1">
    <citation type="submission" date="2016-07" db="EMBL/GenBank/DDBJ databases">
        <title>Pervasive Adenine N6-methylation of Active Genes in Fungi.</title>
        <authorList>
            <consortium name="DOE Joint Genome Institute"/>
            <person name="Mondo S.J."/>
            <person name="Dannebaum R.O."/>
            <person name="Kuo R.C."/>
            <person name="Labutti K."/>
            <person name="Haridas S."/>
            <person name="Kuo A."/>
            <person name="Salamov A."/>
            <person name="Ahrendt S.R."/>
            <person name="Lipzen A."/>
            <person name="Sullivan W."/>
            <person name="Andreopoulos W.B."/>
            <person name="Clum A."/>
            <person name="Lindquist E."/>
            <person name="Daum C."/>
            <person name="Ramamoorthy G.K."/>
            <person name="Gryganskyi A."/>
            <person name="Culley D."/>
            <person name="Magnuson J.K."/>
            <person name="James T.Y."/>
            <person name="O'Malley M.A."/>
            <person name="Stajich J.E."/>
            <person name="Spatafora J.W."/>
            <person name="Visel A."/>
            <person name="Grigoriev I.V."/>
        </authorList>
    </citation>
    <scope>NUCLEOTIDE SEQUENCE [LARGE SCALE GENOMIC DNA]</scope>
    <source>
        <strain evidence="2 3">62-1032</strain>
    </source>
</reference>
<keyword evidence="2" id="KW-0378">Hydrolase</keyword>
<keyword evidence="3" id="KW-1185">Reference proteome</keyword>
<dbReference type="PANTHER" id="PTHR43798:SF33">
    <property type="entry name" value="HYDROLASE, PUTATIVE (AFU_ORTHOLOGUE AFUA_2G14860)-RELATED"/>
    <property type="match status" value="1"/>
</dbReference>
<dbReference type="EMBL" id="MCGR01000072">
    <property type="protein sequence ID" value="ORY61182.1"/>
    <property type="molecule type" value="Genomic_DNA"/>
</dbReference>
<evidence type="ECO:0000313" key="2">
    <source>
        <dbReference type="EMBL" id="ORY61182.1"/>
    </source>
</evidence>
<protein>
    <submittedName>
        <fullName evidence="2">Alpha/Beta hydrolase protein</fullName>
    </submittedName>
</protein>
<accession>A0A1Y2DPH0</accession>
<dbReference type="InterPro" id="IPR050266">
    <property type="entry name" value="AB_hydrolase_sf"/>
</dbReference>
<dbReference type="Pfam" id="PF00561">
    <property type="entry name" value="Abhydrolase_1"/>
    <property type="match status" value="1"/>
</dbReference>
<comment type="caution">
    <text evidence="2">The sequence shown here is derived from an EMBL/GenBank/DDBJ whole genome shotgun (WGS) entry which is preliminary data.</text>
</comment>